<keyword evidence="4 8" id="KW-1003">Cell membrane</keyword>
<feature type="transmembrane region" description="Helical" evidence="8">
    <location>
        <begin position="133"/>
        <end position="158"/>
    </location>
</feature>
<reference evidence="9 10" key="1">
    <citation type="submission" date="2024-05" db="EMBL/GenBank/DDBJ databases">
        <authorList>
            <person name="Jiang F."/>
        </authorList>
    </citation>
    <scope>NUCLEOTIDE SEQUENCE [LARGE SCALE GENOMIC DNA]</scope>
    <source>
        <strain evidence="9 10">LZ166</strain>
    </source>
</reference>
<keyword evidence="3" id="KW-0813">Transport</keyword>
<dbReference type="EMBL" id="JBDPGJ010000002">
    <property type="protein sequence ID" value="MEX0405293.1"/>
    <property type="molecule type" value="Genomic_DNA"/>
</dbReference>
<keyword evidence="5 8" id="KW-0812">Transmembrane</keyword>
<feature type="transmembrane region" description="Helical" evidence="8">
    <location>
        <begin position="228"/>
        <end position="246"/>
    </location>
</feature>
<dbReference type="Proteomes" id="UP001556692">
    <property type="component" value="Unassembled WGS sequence"/>
</dbReference>
<comment type="caution">
    <text evidence="9">The sequence shown here is derived from an EMBL/GenBank/DDBJ whole genome shotgun (WGS) entry which is preliminary data.</text>
</comment>
<keyword evidence="6 8" id="KW-1133">Transmembrane helix</keyword>
<dbReference type="InterPro" id="IPR002781">
    <property type="entry name" value="TM_pro_TauE-like"/>
</dbReference>
<evidence type="ECO:0000256" key="5">
    <source>
        <dbReference type="ARBA" id="ARBA00022692"/>
    </source>
</evidence>
<feature type="transmembrane region" description="Helical" evidence="8">
    <location>
        <begin position="200"/>
        <end position="221"/>
    </location>
</feature>
<evidence type="ECO:0000256" key="8">
    <source>
        <dbReference type="RuleBase" id="RU363041"/>
    </source>
</evidence>
<comment type="subcellular location">
    <subcellularLocation>
        <location evidence="1 8">Cell membrane</location>
        <topology evidence="1 8">Multi-pass membrane protein</topology>
    </subcellularLocation>
</comment>
<proteinExistence type="inferred from homology"/>
<accession>A0ABV3SG53</accession>
<protein>
    <recommendedName>
        <fullName evidence="8">Probable membrane transporter protein</fullName>
    </recommendedName>
</protein>
<evidence type="ECO:0000256" key="6">
    <source>
        <dbReference type="ARBA" id="ARBA00022989"/>
    </source>
</evidence>
<dbReference type="InterPro" id="IPR052017">
    <property type="entry name" value="TSUP"/>
</dbReference>
<evidence type="ECO:0000313" key="10">
    <source>
        <dbReference type="Proteomes" id="UP001556692"/>
    </source>
</evidence>
<evidence type="ECO:0000256" key="3">
    <source>
        <dbReference type="ARBA" id="ARBA00022448"/>
    </source>
</evidence>
<feature type="transmembrane region" description="Helical" evidence="8">
    <location>
        <begin position="170"/>
        <end position="194"/>
    </location>
</feature>
<evidence type="ECO:0000256" key="4">
    <source>
        <dbReference type="ARBA" id="ARBA00022475"/>
    </source>
</evidence>
<dbReference type="Pfam" id="PF01925">
    <property type="entry name" value="TauE"/>
    <property type="match status" value="1"/>
</dbReference>
<feature type="transmembrane region" description="Helical" evidence="8">
    <location>
        <begin position="6"/>
        <end position="23"/>
    </location>
</feature>
<keyword evidence="7 8" id="KW-0472">Membrane</keyword>
<keyword evidence="10" id="KW-1185">Reference proteome</keyword>
<feature type="transmembrane region" description="Helical" evidence="8">
    <location>
        <begin position="78"/>
        <end position="96"/>
    </location>
</feature>
<feature type="transmembrane region" description="Helical" evidence="8">
    <location>
        <begin position="35"/>
        <end position="58"/>
    </location>
</feature>
<feature type="transmembrane region" description="Helical" evidence="8">
    <location>
        <begin position="103"/>
        <end position="121"/>
    </location>
</feature>
<gene>
    <name evidence="9" type="ORF">ABGN05_06415</name>
</gene>
<evidence type="ECO:0000256" key="7">
    <source>
        <dbReference type="ARBA" id="ARBA00023136"/>
    </source>
</evidence>
<name>A0ABV3SG53_9HYPH</name>
<evidence type="ECO:0000313" key="9">
    <source>
        <dbReference type="EMBL" id="MEX0405293.1"/>
    </source>
</evidence>
<dbReference type="PANTHER" id="PTHR30269">
    <property type="entry name" value="TRANSMEMBRANE PROTEIN YFCA"/>
    <property type="match status" value="1"/>
</dbReference>
<dbReference type="PANTHER" id="PTHR30269:SF32">
    <property type="entry name" value="MEMBRANE TRANSPORTER PROTEIN-RELATED"/>
    <property type="match status" value="1"/>
</dbReference>
<organism evidence="9 10">
    <name type="scientific">Aquibium pacificus</name>
    <dbReference type="NCBI Taxonomy" id="3153579"/>
    <lineage>
        <taxon>Bacteria</taxon>
        <taxon>Pseudomonadati</taxon>
        <taxon>Pseudomonadota</taxon>
        <taxon>Alphaproteobacteria</taxon>
        <taxon>Hyphomicrobiales</taxon>
        <taxon>Phyllobacteriaceae</taxon>
        <taxon>Aquibium</taxon>
    </lineage>
</organism>
<sequence length="249" mass="26479">MFETMTLQAAAVALAAFLCGGFIKGLTGIGLPMVALPILSLVFTIPEAVGLTMVPILVSNGWQALTSGAFLPVVRRFWPMQLTMAVAIVFSSSFMVRLDDQQLLFWAGMALALSAVGLRLRGTFQVPARLERVTGVAVGLFAGMVGGVSSLFGIPIIVYMMSIGLSKAEFISSISIIYLFAGIPFLFGLLYFGAVAPGDLVFSAMAVVPVMVGLTAARLVLRGVDDKLFHKLLLALLMFLGASMMYRGI</sequence>
<comment type="similarity">
    <text evidence="2 8">Belongs to the 4-toluene sulfonate uptake permease (TSUP) (TC 2.A.102) family.</text>
</comment>
<dbReference type="RefSeq" id="WP_367953195.1">
    <property type="nucleotide sequence ID" value="NZ_JBDPGJ010000002.1"/>
</dbReference>
<evidence type="ECO:0000256" key="2">
    <source>
        <dbReference type="ARBA" id="ARBA00009142"/>
    </source>
</evidence>
<evidence type="ECO:0000256" key="1">
    <source>
        <dbReference type="ARBA" id="ARBA00004651"/>
    </source>
</evidence>